<comment type="caution">
    <text evidence="9">The sequence shown here is derived from an EMBL/GenBank/DDBJ whole genome shotgun (WGS) entry which is preliminary data.</text>
</comment>
<dbReference type="RefSeq" id="WP_038740561.1">
    <property type="nucleotide sequence ID" value="NZ_KN323090.1"/>
</dbReference>
<dbReference type="InterPro" id="IPR027417">
    <property type="entry name" value="P-loop_NTPase"/>
</dbReference>
<evidence type="ECO:0000256" key="6">
    <source>
        <dbReference type="SAM" id="MobiDB-lite"/>
    </source>
</evidence>
<dbReference type="EMBL" id="JQIM01000007">
    <property type="protein sequence ID" value="KGX17122.1"/>
    <property type="molecule type" value="Genomic_DNA"/>
</dbReference>
<evidence type="ECO:0000259" key="8">
    <source>
        <dbReference type="Pfam" id="PF10412"/>
    </source>
</evidence>
<feature type="region of interest" description="Disordered" evidence="6">
    <location>
        <begin position="616"/>
        <end position="639"/>
    </location>
</feature>
<feature type="transmembrane region" description="Helical" evidence="7">
    <location>
        <begin position="115"/>
        <end position="135"/>
    </location>
</feature>
<keyword evidence="5 7" id="KW-0472">Membrane</keyword>
<evidence type="ECO:0000256" key="3">
    <source>
        <dbReference type="ARBA" id="ARBA00022692"/>
    </source>
</evidence>
<evidence type="ECO:0000256" key="7">
    <source>
        <dbReference type="SAM" id="Phobius"/>
    </source>
</evidence>
<dbReference type="CDD" id="cd01127">
    <property type="entry name" value="TrwB_TraG_TraD_VirD4"/>
    <property type="match status" value="1"/>
</dbReference>
<dbReference type="InterPro" id="IPR019476">
    <property type="entry name" value="T4SS_TraD_DNA-bd"/>
</dbReference>
<evidence type="ECO:0000256" key="5">
    <source>
        <dbReference type="ARBA" id="ARBA00023136"/>
    </source>
</evidence>
<dbReference type="Pfam" id="PF10412">
    <property type="entry name" value="TrwB_AAD_bind"/>
    <property type="match status" value="1"/>
</dbReference>
<organism evidence="9 10">
    <name type="scientific">Burkholderia pseudomallei</name>
    <name type="common">Pseudomonas pseudomallei</name>
    <dbReference type="NCBI Taxonomy" id="28450"/>
    <lineage>
        <taxon>Bacteria</taxon>
        <taxon>Pseudomonadati</taxon>
        <taxon>Pseudomonadota</taxon>
        <taxon>Betaproteobacteria</taxon>
        <taxon>Burkholderiales</taxon>
        <taxon>Burkholderiaceae</taxon>
        <taxon>Burkholderia</taxon>
        <taxon>pseudomallei group</taxon>
    </lineage>
</organism>
<dbReference type="GO" id="GO:0005886">
    <property type="term" value="C:plasma membrane"/>
    <property type="evidence" value="ECO:0007669"/>
    <property type="project" value="UniProtKB-SubCell"/>
</dbReference>
<evidence type="ECO:0000256" key="2">
    <source>
        <dbReference type="ARBA" id="ARBA00022475"/>
    </source>
</evidence>
<evidence type="ECO:0000256" key="4">
    <source>
        <dbReference type="ARBA" id="ARBA00022989"/>
    </source>
</evidence>
<accession>A0AA40JJ75</accession>
<name>A0AA40JJ75_BURPE</name>
<feature type="transmembrane region" description="Helical" evidence="7">
    <location>
        <begin position="24"/>
        <end position="52"/>
    </location>
</feature>
<feature type="domain" description="Type IV secretion system coupling protein TraD DNA-binding" evidence="8">
    <location>
        <begin position="171"/>
        <end position="551"/>
    </location>
</feature>
<evidence type="ECO:0000313" key="9">
    <source>
        <dbReference type="EMBL" id="KGX17122.1"/>
    </source>
</evidence>
<dbReference type="SUPFAM" id="SSF52540">
    <property type="entry name" value="P-loop containing nucleoside triphosphate hydrolases"/>
    <property type="match status" value="1"/>
</dbReference>
<keyword evidence="2" id="KW-1003">Cell membrane</keyword>
<comment type="subcellular location">
    <subcellularLocation>
        <location evidence="1">Cell membrane</location>
        <topology evidence="1">Multi-pass membrane protein</topology>
    </subcellularLocation>
</comment>
<dbReference type="AlphaFoldDB" id="A0AA40JJ75"/>
<dbReference type="Proteomes" id="UP000030475">
    <property type="component" value="Unassembled WGS sequence"/>
</dbReference>
<sequence>MTRKSPTGIFKDFSTGSEIWSHRVALVLVAIRNIVLLSLFVGFIAGFVYAAFFVDRDIWRPAVANVIAHLRAVVMMTAVPMEYEVNGQTVRLPVDQIASLTDPVWDVARIVMRRFFVIVGTVSACSAVAIAGYWYEFGRRTMADKEIRGATLVSGKELATMVRNNDDASPYTLAGVPMLREAETLHTLVVGAQGTGKSQQFFDRLRQIRARGKRAIVYDPSGEFTEEFFREGKDVMMNPFDDRSPNWNIKHEIDEEYHYDSMANGLIPDPREADPFWSLAGREVFRDVVRTLHAEGNLTNRNLYSSIAMSNLDAIYHLLRNTAGASYVDPKTERTGMSLKMTVQNQLSSFRFLRDDGPPFSIRQWIYNESDSWMFITTREEMLEAIKPILSLWIDIAIKAVLNLTPIHRERLHFSIDELPTLQKLDIMKLAVSNTRKYGLCMMLGAQDIPQLLEIYGDYLARTIVNGCQTKLLLRVTDAEAAEMFAKLIGETEIEEKDESMSFGLNAQRDGFSIATRRPLRNLVLSSEIRRLPKMTGYLVYPGDYPVARVTYKYVAPQKNAPAFIKRQAFSELFAPAGATPASSAAPAPVIAGAAPDWIAHPEILVAASGGIDPETGEILPPRPGAWRWGDGNQTGDRA</sequence>
<keyword evidence="3 7" id="KW-0812">Transmembrane</keyword>
<evidence type="ECO:0000256" key="1">
    <source>
        <dbReference type="ARBA" id="ARBA00004651"/>
    </source>
</evidence>
<protein>
    <submittedName>
        <fullName evidence="9">Type IV secretory system Conjugative DNA transfer family protein</fullName>
    </submittedName>
</protein>
<evidence type="ECO:0000313" key="10">
    <source>
        <dbReference type="Proteomes" id="UP000030475"/>
    </source>
</evidence>
<proteinExistence type="predicted"/>
<dbReference type="Gene3D" id="3.40.50.300">
    <property type="entry name" value="P-loop containing nucleotide triphosphate hydrolases"/>
    <property type="match status" value="2"/>
</dbReference>
<dbReference type="InterPro" id="IPR051539">
    <property type="entry name" value="T4SS-coupling_protein"/>
</dbReference>
<reference evidence="9 10" key="1">
    <citation type="submission" date="2014-08" db="EMBL/GenBank/DDBJ databases">
        <authorList>
            <person name="Bunnell A."/>
            <person name="Chain P.S."/>
            <person name="Chertkov O."/>
            <person name="Currie B.J."/>
            <person name="Daligault H.E."/>
            <person name="Davenport K.W."/>
            <person name="Davis C."/>
            <person name="Gleasner C.D."/>
            <person name="Johnson S.L."/>
            <person name="Kaestli M."/>
            <person name="Koren S."/>
            <person name="Kunde Y.A."/>
            <person name="Mayo M."/>
            <person name="McMurry K.K."/>
            <person name="Price E.P."/>
            <person name="Reitenga K.G."/>
            <person name="Robison R."/>
            <person name="Rosovitz M.J."/>
            <person name="Sarovich D.S."/>
            <person name="Teshima H."/>
        </authorList>
    </citation>
    <scope>NUCLEOTIDE SEQUENCE [LARGE SCALE GENOMIC DNA]</scope>
    <source>
        <strain evidence="9 10">MSHR44</strain>
    </source>
</reference>
<dbReference type="PANTHER" id="PTHR37937:SF1">
    <property type="entry name" value="CONJUGATIVE TRANSFER: DNA TRANSPORT"/>
    <property type="match status" value="1"/>
</dbReference>
<dbReference type="PANTHER" id="PTHR37937">
    <property type="entry name" value="CONJUGATIVE TRANSFER: DNA TRANSPORT"/>
    <property type="match status" value="1"/>
</dbReference>
<gene>
    <name evidence="9" type="ORF">Y036_5965</name>
</gene>
<keyword evidence="4 7" id="KW-1133">Transmembrane helix</keyword>